<evidence type="ECO:0000256" key="1">
    <source>
        <dbReference type="SAM" id="MobiDB-lite"/>
    </source>
</evidence>
<feature type="compositionally biased region" description="Polar residues" evidence="1">
    <location>
        <begin position="986"/>
        <end position="999"/>
    </location>
</feature>
<feature type="compositionally biased region" description="Basic and acidic residues" evidence="1">
    <location>
        <begin position="875"/>
        <end position="885"/>
    </location>
</feature>
<dbReference type="OrthoDB" id="3546259at2759"/>
<reference evidence="2 3" key="1">
    <citation type="submission" date="2016-03" db="EMBL/GenBank/DDBJ databases">
        <authorList>
            <person name="Ploux O."/>
        </authorList>
    </citation>
    <scope>NUCLEOTIDE SEQUENCE [LARGE SCALE GENOMIC DNA]</scope>
    <source>
        <strain evidence="2 3">UAMH 11012</strain>
    </source>
</reference>
<feature type="compositionally biased region" description="Polar residues" evidence="1">
    <location>
        <begin position="852"/>
        <end position="866"/>
    </location>
</feature>
<protein>
    <submittedName>
        <fullName evidence="2">Uncharacterized protein</fullName>
    </submittedName>
</protein>
<proteinExistence type="predicted"/>
<feature type="region of interest" description="Disordered" evidence="1">
    <location>
        <begin position="466"/>
        <end position="494"/>
    </location>
</feature>
<sequence length="1155" mass="128931">MPPVTPAPHPARPQKSTAKKSPGWMAAATTAAHRSANANNDRFKAMRARRNALFPNGPPGRLALPVTKPTKPGLRQSAVKDDNQSVQLATTGRILSDFQPTPTSQSRHPATRIAPQLDGSTLLGNAESLSSAVRTPVKKAAAPKKPLRVYQNATKRQALERRDIYQLPADGGNEHNSLFEEPRTSSFQYPSDEPAPASQESETLEQCLRRSIHTQQALDEARSESSDDTEASVLEEESDEEVEEDEEDDDQADGQEDGNGIEDEAHSNIRSQSEPLTELELEILQLGEPARPSTSPSISPKRTRPSARSESPDYHEIQAHDADDESENENDEILRAPSPKKRRCRTNPVKAVRSEALQTLTTQRKSKSASKPRQSTGAVKKSKQSENPKKPHRLPVDELVTVSQRFDDDDLEEHSSPPLELSQDPISQVSDGESEVDLRIQIEVPIKFKIPRRALKGFGQIDRTKFRVPDSVSPHRQRRFPRTPSYSDGFEGKEAEPIGRLMPMKGLIHWKEAQRKVIFKPPQLVLVSEKPSSPTKAETRPRRKKKKRQTAMEPQAQPKEPSIEKKPPRARAVQPPQLDNGPRPHPQVAAASVEQQHRRMEILEQTEVGEGPDNGLRSENQTDVIPSIKNHDSTQVNEQLELRDELNDYLADPAPLDPFTPKRLSNDEDDSEQHPSTSHLKRKQQIKHLSQPVMPTKESGDLNHNKLSQAVSNIASTPKKTMKQAKADFEAMYELSMVSVKRRHLSDYEEESQSDYEGEEEEEEEDHEDGGDDNTRRDESQLLNSDSVYEESECEEEAADDGLDLATQQEYDQDDMGLEVEEDEQPSKGNGIEQDDDKLKFLEDTIMDDTSGEQLNMPTNSRQSMARQALGQLDQDPRTHIDPRLRTLPQGHDILRKNQHSECGRSHKSQRHKSSAPKRWDDGFDSSWRPKAPTSSSLETEVDDEIYDSPTQPLSQSKAPSGPSRSYNARQRSRIASRPLPLGPSRPQSPVFQNTDRDSQGSVILGSTQNFVLPISVPETQFSNDGEEPRSPIYDAPSYFSQASRSLSGPVQRHQFSRTKSTPARVHFAQAQAGTVLLTPSAMFVQTISPVKSAPTQRLPTLREEIGTPSQSLRAITRRVSSSMGTQPAGSRRRMQSAVYNPPFLKSQDAEGARA</sequence>
<gene>
    <name evidence="2" type="ORF">PAC_14862</name>
</gene>
<accession>A0A1L7XIU8</accession>
<feature type="compositionally biased region" description="Polar residues" evidence="1">
    <location>
        <begin position="949"/>
        <end position="970"/>
    </location>
</feature>
<feature type="compositionally biased region" description="Pro residues" evidence="1">
    <location>
        <begin position="1"/>
        <end position="11"/>
    </location>
</feature>
<feature type="compositionally biased region" description="Polar residues" evidence="1">
    <location>
        <begin position="1117"/>
        <end position="1129"/>
    </location>
</feature>
<dbReference type="Proteomes" id="UP000184330">
    <property type="component" value="Unassembled WGS sequence"/>
</dbReference>
<organism evidence="2 3">
    <name type="scientific">Phialocephala subalpina</name>
    <dbReference type="NCBI Taxonomy" id="576137"/>
    <lineage>
        <taxon>Eukaryota</taxon>
        <taxon>Fungi</taxon>
        <taxon>Dikarya</taxon>
        <taxon>Ascomycota</taxon>
        <taxon>Pezizomycotina</taxon>
        <taxon>Leotiomycetes</taxon>
        <taxon>Helotiales</taxon>
        <taxon>Mollisiaceae</taxon>
        <taxon>Phialocephala</taxon>
        <taxon>Phialocephala fortinii species complex</taxon>
    </lineage>
</organism>
<feature type="compositionally biased region" description="Acidic residues" evidence="1">
    <location>
        <begin position="788"/>
        <end position="803"/>
    </location>
</feature>
<feature type="compositionally biased region" description="Low complexity" evidence="1">
    <location>
        <begin position="26"/>
        <end position="40"/>
    </location>
</feature>
<feature type="region of interest" description="Disordered" evidence="1">
    <location>
        <begin position="521"/>
        <end position="724"/>
    </location>
</feature>
<feature type="compositionally biased region" description="Polar residues" evidence="1">
    <location>
        <begin position="98"/>
        <end position="108"/>
    </location>
</feature>
<evidence type="ECO:0000313" key="2">
    <source>
        <dbReference type="EMBL" id="CZR64962.1"/>
    </source>
</evidence>
<feature type="region of interest" description="Disordered" evidence="1">
    <location>
        <begin position="1"/>
        <end position="40"/>
    </location>
</feature>
<feature type="region of interest" description="Disordered" evidence="1">
    <location>
        <begin position="91"/>
        <end position="118"/>
    </location>
</feature>
<feature type="compositionally biased region" description="Polar residues" evidence="1">
    <location>
        <begin position="705"/>
        <end position="719"/>
    </location>
</feature>
<feature type="compositionally biased region" description="Acidic residues" evidence="1">
    <location>
        <begin position="322"/>
        <end position="331"/>
    </location>
</feature>
<evidence type="ECO:0000313" key="3">
    <source>
        <dbReference type="Proteomes" id="UP000184330"/>
    </source>
</evidence>
<feature type="compositionally biased region" description="Basic and acidic residues" evidence="1">
    <location>
        <begin position="893"/>
        <end position="905"/>
    </location>
</feature>
<name>A0A1L7XIU8_9HELO</name>
<feature type="compositionally biased region" description="Acidic residues" evidence="1">
    <location>
        <begin position="226"/>
        <end position="262"/>
    </location>
</feature>
<keyword evidence="3" id="KW-1185">Reference proteome</keyword>
<feature type="region of interest" description="Disordered" evidence="1">
    <location>
        <begin position="1117"/>
        <end position="1155"/>
    </location>
</feature>
<feature type="region of interest" description="Disordered" evidence="1">
    <location>
        <begin position="739"/>
        <end position="999"/>
    </location>
</feature>
<feature type="compositionally biased region" description="Basic residues" evidence="1">
    <location>
        <begin position="906"/>
        <end position="916"/>
    </location>
</feature>
<feature type="compositionally biased region" description="Basic and acidic residues" evidence="1">
    <location>
        <begin position="310"/>
        <end position="321"/>
    </location>
</feature>
<dbReference type="EMBL" id="FJOG01000028">
    <property type="protein sequence ID" value="CZR64962.1"/>
    <property type="molecule type" value="Genomic_DNA"/>
</dbReference>
<dbReference type="AlphaFoldDB" id="A0A1L7XIU8"/>
<feature type="region of interest" description="Disordered" evidence="1">
    <location>
        <begin position="154"/>
        <end position="434"/>
    </location>
</feature>
<feature type="compositionally biased region" description="Acidic residues" evidence="1">
    <location>
        <begin position="748"/>
        <end position="772"/>
    </location>
</feature>
<feature type="compositionally biased region" description="Acidic residues" evidence="1">
    <location>
        <begin position="811"/>
        <end position="824"/>
    </location>
</feature>